<dbReference type="Gene3D" id="3.40.50.10180">
    <property type="entry name" value="Glycerate kinase, MOFRL-like N-terminal domain"/>
    <property type="match status" value="1"/>
</dbReference>
<dbReference type="Proteomes" id="UP000007485">
    <property type="component" value="Chromosome"/>
</dbReference>
<dbReference type="GO" id="GO:0005737">
    <property type="term" value="C:cytoplasm"/>
    <property type="evidence" value="ECO:0007669"/>
    <property type="project" value="TreeGrafter"/>
</dbReference>
<dbReference type="KEGG" id="vmo:VMUT_0246"/>
<dbReference type="Pfam" id="PF13660">
    <property type="entry name" value="DUF4147"/>
    <property type="match status" value="1"/>
</dbReference>
<proteinExistence type="predicted"/>
<evidence type="ECO:0000259" key="1">
    <source>
        <dbReference type="Pfam" id="PF05161"/>
    </source>
</evidence>
<dbReference type="HOGENOM" id="CLU_032279_1_1_2"/>
<dbReference type="EMBL" id="CP002529">
    <property type="protein sequence ID" value="ADY00461.1"/>
    <property type="molecule type" value="Genomic_DNA"/>
</dbReference>
<dbReference type="STRING" id="985053.VMUT_0246"/>
<reference evidence="3 4" key="1">
    <citation type="journal article" date="2011" name="J. Bacteriol.">
        <title>Complete genome sequence of 'Vulcanisaeta moutnovskia' strain 768-28, a novel member of the hyperthermophilic crenarchaeal genus vulcanisaeta.</title>
        <authorList>
            <person name="Gumerov V.M."/>
            <person name="Mardanov A.V."/>
            <person name="Beletsky A.V."/>
            <person name="Prokofeva M.I."/>
            <person name="Bonch-Osmolovskaya E.A."/>
            <person name="Ravin N.V."/>
            <person name="Skryabin K.G."/>
        </authorList>
    </citation>
    <scope>NUCLEOTIDE SEQUENCE [LARGE SCALE GENOMIC DNA]</scope>
    <source>
        <strain evidence="3 4">768-28</strain>
    </source>
</reference>
<evidence type="ECO:0000313" key="4">
    <source>
        <dbReference type="Proteomes" id="UP000007485"/>
    </source>
</evidence>
<dbReference type="SUPFAM" id="SSF82544">
    <property type="entry name" value="GckA/TtuD-like"/>
    <property type="match status" value="1"/>
</dbReference>
<feature type="domain" description="MOFRL-associated" evidence="2">
    <location>
        <begin position="47"/>
        <end position="251"/>
    </location>
</feature>
<name>F0QTB9_VULM7</name>
<organism evidence="3 4">
    <name type="scientific">Vulcanisaeta moutnovskia (strain 768-28)</name>
    <dbReference type="NCBI Taxonomy" id="985053"/>
    <lineage>
        <taxon>Archaea</taxon>
        <taxon>Thermoproteota</taxon>
        <taxon>Thermoprotei</taxon>
        <taxon>Thermoproteales</taxon>
        <taxon>Thermoproteaceae</taxon>
        <taxon>Vulcanisaeta</taxon>
    </lineage>
</organism>
<dbReference type="AlphaFoldDB" id="F0QTB9"/>
<dbReference type="InterPro" id="IPR037035">
    <property type="entry name" value="GK-like_C_sf"/>
</dbReference>
<evidence type="ECO:0000259" key="2">
    <source>
        <dbReference type="Pfam" id="PF13660"/>
    </source>
</evidence>
<dbReference type="PANTHER" id="PTHR12227">
    <property type="entry name" value="GLYCERATE KINASE"/>
    <property type="match status" value="1"/>
</dbReference>
<dbReference type="Gene3D" id="3.40.1480.10">
    <property type="entry name" value="MOFRL domain"/>
    <property type="match status" value="1"/>
</dbReference>
<dbReference type="PANTHER" id="PTHR12227:SF0">
    <property type="entry name" value="GLYCERATE KINASE"/>
    <property type="match status" value="1"/>
</dbReference>
<dbReference type="InterPro" id="IPR025286">
    <property type="entry name" value="MOFRL_assoc_dom"/>
</dbReference>
<accession>F0QTB9</accession>
<gene>
    <name evidence="3" type="ordered locus">VMUT_0246</name>
</gene>
<protein>
    <submittedName>
        <fullName evidence="3">Hydroxypyruvate reductase</fullName>
    </submittedName>
</protein>
<dbReference type="Pfam" id="PF05161">
    <property type="entry name" value="MOFRL"/>
    <property type="match status" value="1"/>
</dbReference>
<dbReference type="eggNOG" id="arCOG04170">
    <property type="taxonomic scope" value="Archaea"/>
</dbReference>
<dbReference type="InterPro" id="IPR007835">
    <property type="entry name" value="MOFRL"/>
</dbReference>
<sequence length="443" mass="47539">MPLITHVVFPVFGGDLLSDLLGLILKSSDLYLRTLRAINIGNGKVRVMRHEIDNFYVIAIGKGSVGMARAVEDAAYDKIIDGIAVVPKGTPGNLRKIRILESTHPLPTEASVNAGLKILDLLSNVRSDDYVLFLISGGGSALVEVPMKGLSLEDIKEVNNLLLRSGATIHEINTVRKHLSMTKGGRLAKEVIKRGGRVITLIASDVPGDDPATVASGPTVPDPTMYKDAITILRNRGLWDKVPSTVREVLEQGLKGIIEESPKELVNTWNYVIASNMDVLTDLANYAKSLGMESLILTSRMDGEAREVGRYLASVALEARFRGVPIRRGLILSGGEPTVTVVGNGRGGRTTEICMGFALSVRGVDGVSMISMATDGIDGNMDAAGCVADGHLIEEAIKLGIDPVNELRNNNTAVIFERTNTIIRTGWTGSNLNIVTAIYVSGY</sequence>
<feature type="domain" description="MOFRL" evidence="1">
    <location>
        <begin position="330"/>
        <end position="433"/>
    </location>
</feature>
<dbReference type="InterPro" id="IPR038614">
    <property type="entry name" value="GK_N_sf"/>
</dbReference>
<dbReference type="GO" id="GO:0008887">
    <property type="term" value="F:glycerate kinase activity"/>
    <property type="evidence" value="ECO:0007669"/>
    <property type="project" value="InterPro"/>
</dbReference>
<keyword evidence="4" id="KW-1185">Reference proteome</keyword>
<dbReference type="InterPro" id="IPR039760">
    <property type="entry name" value="MOFRL_protein"/>
</dbReference>
<evidence type="ECO:0000313" key="3">
    <source>
        <dbReference type="EMBL" id="ADY00461.1"/>
    </source>
</evidence>